<dbReference type="InterPro" id="IPR001996">
    <property type="entry name" value="PTS_IIB_1"/>
</dbReference>
<dbReference type="SUPFAM" id="SSF55604">
    <property type="entry name" value="Glucose permease domain IIB"/>
    <property type="match status" value="1"/>
</dbReference>
<dbReference type="PANTHER" id="PTHR30175:SF1">
    <property type="entry name" value="PTS SYSTEM ARBUTIN-, CELLOBIOSE-, AND SALICIN-SPECIFIC EIIBC COMPONENT-RELATED"/>
    <property type="match status" value="1"/>
</dbReference>
<dbReference type="InterPro" id="IPR003352">
    <property type="entry name" value="PTS_EIIC"/>
</dbReference>
<feature type="transmembrane region" description="Helical" evidence="12">
    <location>
        <begin position="251"/>
        <end position="270"/>
    </location>
</feature>
<sequence length="623" mass="66545">MSQTAADNNATAYATTAEKIITFVGGIDNIEHIEHCSTRLRLSLYDNSQVNQRELEKVPGVLGVRVNVQCQVIIGSEVMQVYDAVQNLAAGRKKTDRTVPAKTNRTAFVIDFIISVFQPLVPAIAGGGVLKSLLLLLDLLGWLTKDSSTYKVLDNIGSAPLYFLPILVGITTAMKLKVNVLVAVSAVSVMVLPAMSKQLAEGAEFLSLDLKNVAYASQVFPAILCVIFYAQTEKIFNRYSPSALRIFLSPMLSLLVTVPVTLLVLGPLGYELGAGLATAILWLYSKLGFVATALLAAALPFMVASGMHKPMLPYAVSSMSQFGKEMLYLPASLAHNIAESGACMAIALKSKDKTLKSTALSAGISALFGITEPALYGITLLNKKALYSVLAGSLVGGAFIGWMAIEAFALVGPGLASISMFVSPENSWNIVYAIAGAALSFAIAFLSALFLWREEKPVAAVEEEEAHRIIAECQFASPIEGKVIPLESVNDEIFSKRIMGDGVAIIPEKGVLYAPASGTIENVFETGHAVSMLTDSGAELIFHIGIDTIKLNGQGFQPKVTVGQQVNTGDVLVEFDLDSLIAAGYDPVVMMVITNSERFRVIPEATDAVLSPHTIIMTLKESV</sequence>
<dbReference type="SUPFAM" id="SSF51261">
    <property type="entry name" value="Duplicated hybrid motif"/>
    <property type="match status" value="1"/>
</dbReference>
<dbReference type="InterPro" id="IPR013013">
    <property type="entry name" value="PTS_EIIC_1"/>
</dbReference>
<dbReference type="InterPro" id="IPR011297">
    <property type="entry name" value="PTS_IIABC_b_glu"/>
</dbReference>
<keyword evidence="5" id="KW-0808">Transferase</keyword>
<keyword evidence="4 16" id="KW-0762">Sugar transport</keyword>
<dbReference type="GO" id="GO:0008982">
    <property type="term" value="F:protein-N(PI)-phosphohistidine-sugar phosphotransferase activity"/>
    <property type="evidence" value="ECO:0007669"/>
    <property type="project" value="InterPro"/>
</dbReference>
<feature type="active site" description="Phosphocysteine intermediate; for EIIB activity" evidence="11">
    <location>
        <position position="36"/>
    </location>
</feature>
<keyword evidence="9 12" id="KW-1133">Transmembrane helix</keyword>
<evidence type="ECO:0000256" key="9">
    <source>
        <dbReference type="ARBA" id="ARBA00022989"/>
    </source>
</evidence>
<evidence type="ECO:0000313" key="19">
    <source>
        <dbReference type="Proteomes" id="UP000557749"/>
    </source>
</evidence>
<dbReference type="Gene3D" id="2.70.70.10">
    <property type="entry name" value="Glucose Permease (Domain IIA)"/>
    <property type="match status" value="1"/>
</dbReference>
<keyword evidence="3" id="KW-1003">Cell membrane</keyword>
<organism evidence="16 19">
    <name type="scientific">Pectobacterium aroidearum</name>
    <dbReference type="NCBI Taxonomy" id="1201031"/>
    <lineage>
        <taxon>Bacteria</taxon>
        <taxon>Pseudomonadati</taxon>
        <taxon>Pseudomonadota</taxon>
        <taxon>Gammaproteobacteria</taxon>
        <taxon>Enterobacterales</taxon>
        <taxon>Pectobacteriaceae</taxon>
        <taxon>Pectobacterium</taxon>
    </lineage>
</organism>
<dbReference type="GO" id="GO:0090589">
    <property type="term" value="F:protein-phosphocysteine-trehalose phosphotransferase system transporter activity"/>
    <property type="evidence" value="ECO:0007669"/>
    <property type="project" value="TreeGrafter"/>
</dbReference>
<comment type="subcellular location">
    <subcellularLocation>
        <location evidence="1">Cell membrane</location>
        <topology evidence="1">Multi-pass membrane protein</topology>
    </subcellularLocation>
</comment>
<evidence type="ECO:0000256" key="3">
    <source>
        <dbReference type="ARBA" id="ARBA00022475"/>
    </source>
</evidence>
<feature type="transmembrane region" description="Helical" evidence="12">
    <location>
        <begin position="430"/>
        <end position="452"/>
    </location>
</feature>
<evidence type="ECO:0000313" key="16">
    <source>
        <dbReference type="EMBL" id="MBA5202708.1"/>
    </source>
</evidence>
<dbReference type="Proteomes" id="UP000557749">
    <property type="component" value="Unassembled WGS sequence"/>
</dbReference>
<evidence type="ECO:0000259" key="14">
    <source>
        <dbReference type="PROSITE" id="PS51098"/>
    </source>
</evidence>
<keyword evidence="10 12" id="KW-0472">Membrane</keyword>
<dbReference type="Pfam" id="PF02378">
    <property type="entry name" value="PTS_EIIC"/>
    <property type="match status" value="1"/>
</dbReference>
<keyword evidence="8" id="KW-0418">Kinase</keyword>
<evidence type="ECO:0000256" key="10">
    <source>
        <dbReference type="ARBA" id="ARBA00023136"/>
    </source>
</evidence>
<accession>A0AAW3SSZ8</accession>
<feature type="transmembrane region" description="Helical" evidence="12">
    <location>
        <begin position="212"/>
        <end position="230"/>
    </location>
</feature>
<evidence type="ECO:0000256" key="11">
    <source>
        <dbReference type="PROSITE-ProRule" id="PRU00421"/>
    </source>
</evidence>
<feature type="transmembrane region" description="Helical" evidence="12">
    <location>
        <begin position="180"/>
        <end position="200"/>
    </location>
</feature>
<dbReference type="InterPro" id="IPR036878">
    <property type="entry name" value="Glu_permease_IIB"/>
</dbReference>
<evidence type="ECO:0000256" key="2">
    <source>
        <dbReference type="ARBA" id="ARBA00022448"/>
    </source>
</evidence>
<dbReference type="InterPro" id="IPR018113">
    <property type="entry name" value="PTrfase_EIIB_Cys"/>
</dbReference>
<evidence type="ECO:0000256" key="5">
    <source>
        <dbReference type="ARBA" id="ARBA00022679"/>
    </source>
</evidence>
<feature type="transmembrane region" description="Helical" evidence="12">
    <location>
        <begin position="282"/>
        <end position="305"/>
    </location>
</feature>
<evidence type="ECO:0000256" key="1">
    <source>
        <dbReference type="ARBA" id="ARBA00004651"/>
    </source>
</evidence>
<dbReference type="InterPro" id="IPR001127">
    <property type="entry name" value="PTS_EIIA_1_perm"/>
</dbReference>
<evidence type="ECO:0000259" key="13">
    <source>
        <dbReference type="PROSITE" id="PS51093"/>
    </source>
</evidence>
<dbReference type="PROSITE" id="PS00371">
    <property type="entry name" value="PTS_EIIA_TYPE_1_HIS"/>
    <property type="match status" value="1"/>
</dbReference>
<dbReference type="EMBL" id="JACERK010000004">
    <property type="protein sequence ID" value="MBA5232533.1"/>
    <property type="molecule type" value="Genomic_DNA"/>
</dbReference>
<evidence type="ECO:0000313" key="18">
    <source>
        <dbReference type="Proteomes" id="UP000530038"/>
    </source>
</evidence>
<evidence type="ECO:0000313" key="17">
    <source>
        <dbReference type="EMBL" id="MBA5232533.1"/>
    </source>
</evidence>
<feature type="domain" description="PTS EIIA type-1" evidence="13">
    <location>
        <begin position="491"/>
        <end position="595"/>
    </location>
</feature>
<feature type="domain" description="PTS EIIB type-1" evidence="14">
    <location>
        <begin position="14"/>
        <end position="95"/>
    </location>
</feature>
<dbReference type="CDD" id="cd00212">
    <property type="entry name" value="PTS_IIB_glc"/>
    <property type="match status" value="1"/>
</dbReference>
<evidence type="ECO:0000256" key="4">
    <source>
        <dbReference type="ARBA" id="ARBA00022597"/>
    </source>
</evidence>
<dbReference type="InterPro" id="IPR011055">
    <property type="entry name" value="Dup_hybrid_motif"/>
</dbReference>
<evidence type="ECO:0000256" key="8">
    <source>
        <dbReference type="ARBA" id="ARBA00022777"/>
    </source>
</evidence>
<feature type="domain" description="PTS EIIC type-1" evidence="15">
    <location>
        <begin position="111"/>
        <end position="463"/>
    </location>
</feature>
<evidence type="ECO:0000256" key="12">
    <source>
        <dbReference type="SAM" id="Phobius"/>
    </source>
</evidence>
<dbReference type="InterPro" id="IPR050558">
    <property type="entry name" value="PTS_Sugar-Specific_Components"/>
</dbReference>
<feature type="transmembrane region" description="Helical" evidence="12">
    <location>
        <begin position="385"/>
        <end position="410"/>
    </location>
</feature>
<comment type="caution">
    <text evidence="16">The sequence shown here is derived from an EMBL/GenBank/DDBJ whole genome shotgun (WGS) entry which is preliminary data.</text>
</comment>
<dbReference type="Pfam" id="PF00358">
    <property type="entry name" value="PTS_EIIA_1"/>
    <property type="match status" value="1"/>
</dbReference>
<protein>
    <submittedName>
        <fullName evidence="16">PTS glucose transporter subunit IIA</fullName>
    </submittedName>
</protein>
<dbReference type="AlphaFoldDB" id="A0AAW3SSZ8"/>
<keyword evidence="18" id="KW-1185">Reference proteome</keyword>
<evidence type="ECO:0000256" key="7">
    <source>
        <dbReference type="ARBA" id="ARBA00022692"/>
    </source>
</evidence>
<dbReference type="Pfam" id="PF00367">
    <property type="entry name" value="PTS_EIIB"/>
    <property type="match status" value="1"/>
</dbReference>
<dbReference type="GO" id="GO:0005886">
    <property type="term" value="C:plasma membrane"/>
    <property type="evidence" value="ECO:0007669"/>
    <property type="project" value="UniProtKB-SubCell"/>
</dbReference>
<dbReference type="FunFam" id="2.70.70.10:FF:000001">
    <property type="entry name" value="PTS system glucose-specific IIA component"/>
    <property type="match status" value="1"/>
</dbReference>
<dbReference type="GO" id="GO:0009401">
    <property type="term" value="P:phosphoenolpyruvate-dependent sugar phosphotransferase system"/>
    <property type="evidence" value="ECO:0007669"/>
    <property type="project" value="UniProtKB-KW"/>
</dbReference>
<feature type="transmembrane region" description="Helical" evidence="12">
    <location>
        <begin position="359"/>
        <end position="378"/>
    </location>
</feature>
<dbReference type="PROSITE" id="PS51093">
    <property type="entry name" value="PTS_EIIA_TYPE_1"/>
    <property type="match status" value="1"/>
</dbReference>
<dbReference type="RefSeq" id="WP_181829444.1">
    <property type="nucleotide sequence ID" value="NZ_CP090592.1"/>
</dbReference>
<evidence type="ECO:0000256" key="6">
    <source>
        <dbReference type="ARBA" id="ARBA00022683"/>
    </source>
</evidence>
<name>A0AAW3SSZ8_9GAMM</name>
<keyword evidence="6" id="KW-0598">Phosphotransferase system</keyword>
<proteinExistence type="predicted"/>
<reference evidence="18 19" key="1">
    <citation type="submission" date="2020-07" db="EMBL/GenBank/DDBJ databases">
        <title>Characterization of Pectobacterium aroidearum strains causing soft rot on Amorphophallus konjac.</title>
        <authorList>
            <person name="Xie H."/>
        </authorList>
    </citation>
    <scope>NUCLEOTIDE SEQUENCE [LARGE SCALE GENOMIC DNA]</scope>
    <source>
        <strain evidence="17 18">MY10</strain>
        <strain evidence="16 19">MY7</strain>
    </source>
</reference>
<gene>
    <name evidence="17" type="ORF">H2Y56_10430</name>
    <name evidence="16" type="ORF">H2Y57_03210</name>
</gene>
<dbReference type="FunFam" id="3.30.1360.60:FF:000001">
    <property type="entry name" value="PTS system glucose-specific IIBC component PtsG"/>
    <property type="match status" value="1"/>
</dbReference>
<dbReference type="NCBIfam" id="TIGR00830">
    <property type="entry name" value="PTBA"/>
    <property type="match status" value="1"/>
</dbReference>
<dbReference type="PROSITE" id="PS01035">
    <property type="entry name" value="PTS_EIIB_TYPE_1_CYS"/>
    <property type="match status" value="1"/>
</dbReference>
<dbReference type="PROSITE" id="PS51098">
    <property type="entry name" value="PTS_EIIB_TYPE_1"/>
    <property type="match status" value="1"/>
</dbReference>
<dbReference type="Proteomes" id="UP000530038">
    <property type="component" value="Unassembled WGS sequence"/>
</dbReference>
<feature type="transmembrane region" description="Helical" evidence="12">
    <location>
        <begin position="156"/>
        <end position="173"/>
    </location>
</feature>
<dbReference type="GO" id="GO:0016301">
    <property type="term" value="F:kinase activity"/>
    <property type="evidence" value="ECO:0007669"/>
    <property type="project" value="UniProtKB-KW"/>
</dbReference>
<dbReference type="NCBIfam" id="TIGR01995">
    <property type="entry name" value="PTS-II-ABC-beta"/>
    <property type="match status" value="1"/>
</dbReference>
<evidence type="ECO:0000259" key="15">
    <source>
        <dbReference type="PROSITE" id="PS51103"/>
    </source>
</evidence>
<dbReference type="PROSITE" id="PS51103">
    <property type="entry name" value="PTS_EIIC_TYPE_1"/>
    <property type="match status" value="1"/>
</dbReference>
<keyword evidence="2" id="KW-0813">Transport</keyword>
<keyword evidence="7 12" id="KW-0812">Transmembrane</keyword>
<dbReference type="GO" id="GO:0015771">
    <property type="term" value="P:trehalose transport"/>
    <property type="evidence" value="ECO:0007669"/>
    <property type="project" value="TreeGrafter"/>
</dbReference>
<dbReference type="Gene3D" id="3.30.1360.60">
    <property type="entry name" value="Glucose permease domain IIB"/>
    <property type="match status" value="1"/>
</dbReference>
<feature type="transmembrane region" description="Helical" evidence="12">
    <location>
        <begin position="112"/>
        <end position="136"/>
    </location>
</feature>
<dbReference type="EMBL" id="JACERJ010000001">
    <property type="protein sequence ID" value="MBA5202708.1"/>
    <property type="molecule type" value="Genomic_DNA"/>
</dbReference>
<dbReference type="PANTHER" id="PTHR30175">
    <property type="entry name" value="PHOSPHOTRANSFERASE SYSTEM TRANSPORT PROTEIN"/>
    <property type="match status" value="1"/>
</dbReference>